<dbReference type="Proteomes" id="UP000031599">
    <property type="component" value="Unassembled WGS sequence"/>
</dbReference>
<accession>A0A0C2D4M6</accession>
<evidence type="ECO:0000313" key="2">
    <source>
        <dbReference type="Proteomes" id="UP000031599"/>
    </source>
</evidence>
<name>A0A0C2D4M6_9BACT</name>
<organism evidence="1 2">
    <name type="scientific">Enhygromyxa salina</name>
    <dbReference type="NCBI Taxonomy" id="215803"/>
    <lineage>
        <taxon>Bacteria</taxon>
        <taxon>Pseudomonadati</taxon>
        <taxon>Myxococcota</taxon>
        <taxon>Polyangia</taxon>
        <taxon>Nannocystales</taxon>
        <taxon>Nannocystaceae</taxon>
        <taxon>Enhygromyxa</taxon>
    </lineage>
</organism>
<reference evidence="1 2" key="1">
    <citation type="submission" date="2014-12" db="EMBL/GenBank/DDBJ databases">
        <title>Genome assembly of Enhygromyxa salina DSM 15201.</title>
        <authorList>
            <person name="Sharma G."/>
            <person name="Subramanian S."/>
        </authorList>
    </citation>
    <scope>NUCLEOTIDE SEQUENCE [LARGE SCALE GENOMIC DNA]</scope>
    <source>
        <strain evidence="1 2">DSM 15201</strain>
    </source>
</reference>
<protein>
    <submittedName>
        <fullName evidence="1">Uncharacterized protein</fullName>
    </submittedName>
</protein>
<evidence type="ECO:0000313" key="1">
    <source>
        <dbReference type="EMBL" id="KIG16635.1"/>
    </source>
</evidence>
<dbReference type="EMBL" id="JMCC02000034">
    <property type="protein sequence ID" value="KIG16635.1"/>
    <property type="molecule type" value="Genomic_DNA"/>
</dbReference>
<gene>
    <name evidence="1" type="ORF">DB30_04254</name>
</gene>
<comment type="caution">
    <text evidence="1">The sequence shown here is derived from an EMBL/GenBank/DDBJ whole genome shotgun (WGS) entry which is preliminary data.</text>
</comment>
<sequence length="41" mass="4542">MFHIIARTFMRGAATHTQLNLFQLGRGLLARLRTLSSTGSP</sequence>
<dbReference type="AlphaFoldDB" id="A0A0C2D4M6"/>
<proteinExistence type="predicted"/>